<feature type="domain" description="CAAX prenyl protease 2/Lysostaphin resistance protein A-like" evidence="2">
    <location>
        <begin position="2"/>
        <end position="87"/>
    </location>
</feature>
<keyword evidence="1" id="KW-0472">Membrane</keyword>
<accession>A0A117LZ02</accession>
<proteinExistence type="predicted"/>
<dbReference type="GO" id="GO:0080120">
    <property type="term" value="P:CAAX-box protein maturation"/>
    <property type="evidence" value="ECO:0007669"/>
    <property type="project" value="UniProtKB-ARBA"/>
</dbReference>
<feature type="transmembrane region" description="Helical" evidence="1">
    <location>
        <begin position="75"/>
        <end position="96"/>
    </location>
</feature>
<name>A0A117LZ02_9BACT</name>
<evidence type="ECO:0000256" key="1">
    <source>
        <dbReference type="SAM" id="Phobius"/>
    </source>
</evidence>
<dbReference type="AlphaFoldDB" id="A0A117LZ02"/>
<dbReference type="GO" id="GO:0004175">
    <property type="term" value="F:endopeptidase activity"/>
    <property type="evidence" value="ECO:0007669"/>
    <property type="project" value="UniProtKB-ARBA"/>
</dbReference>
<evidence type="ECO:0000313" key="3">
    <source>
        <dbReference type="EMBL" id="KUK75067.1"/>
    </source>
</evidence>
<sequence length="140" mass="16083">LLNLLVVALLAAVTEELFFRGALQQLLHRWLGNGDAAIWITAVIFSLIHFQFYGFLPRVLLGALLGYLFLYSRNLWIPIIFHFVNNATVILFHFFWGDDTWFRELEPLPLTIPYLITAISGALVTLLLFRFYRKKAVAAA</sequence>
<dbReference type="PANTHER" id="PTHR43592:SF15">
    <property type="entry name" value="CAAX AMINO TERMINAL PROTEASE FAMILY PROTEIN"/>
    <property type="match status" value="1"/>
</dbReference>
<dbReference type="InterPro" id="IPR003675">
    <property type="entry name" value="Rce1/LyrA-like_dom"/>
</dbReference>
<dbReference type="Pfam" id="PF02517">
    <property type="entry name" value="Rce1-like"/>
    <property type="match status" value="1"/>
</dbReference>
<comment type="caution">
    <text evidence="3">The sequence shown here is derived from an EMBL/GenBank/DDBJ whole genome shotgun (WGS) entry which is preliminary data.</text>
</comment>
<feature type="non-terminal residue" evidence="3">
    <location>
        <position position="1"/>
    </location>
</feature>
<gene>
    <name evidence="3" type="ORF">XD92_1584</name>
</gene>
<organism evidence="3 4">
    <name type="scientific">Proteiniphilum acetatigenes</name>
    <dbReference type="NCBI Taxonomy" id="294710"/>
    <lineage>
        <taxon>Bacteria</taxon>
        <taxon>Pseudomonadati</taxon>
        <taxon>Bacteroidota</taxon>
        <taxon>Bacteroidia</taxon>
        <taxon>Bacteroidales</taxon>
        <taxon>Dysgonomonadaceae</taxon>
        <taxon>Proteiniphilum</taxon>
    </lineage>
</organism>
<dbReference type="PANTHER" id="PTHR43592">
    <property type="entry name" value="CAAX AMINO TERMINAL PROTEASE"/>
    <property type="match status" value="1"/>
</dbReference>
<protein>
    <recommendedName>
        <fullName evidence="2">CAAX prenyl protease 2/Lysostaphin resistance protein A-like domain-containing protein</fullName>
    </recommendedName>
</protein>
<dbReference type="Proteomes" id="UP000053860">
    <property type="component" value="Unassembled WGS sequence"/>
</dbReference>
<evidence type="ECO:0000313" key="4">
    <source>
        <dbReference type="Proteomes" id="UP000053860"/>
    </source>
</evidence>
<keyword evidence="1" id="KW-1133">Transmembrane helix</keyword>
<feature type="transmembrane region" description="Helical" evidence="1">
    <location>
        <begin position="36"/>
        <end position="55"/>
    </location>
</feature>
<evidence type="ECO:0000259" key="2">
    <source>
        <dbReference type="Pfam" id="PF02517"/>
    </source>
</evidence>
<feature type="transmembrane region" description="Helical" evidence="1">
    <location>
        <begin position="108"/>
        <end position="129"/>
    </location>
</feature>
<reference evidence="4" key="1">
    <citation type="journal article" date="2015" name="MBio">
        <title>Genome-Resolved Metagenomic Analysis Reveals Roles for Candidate Phyla and Other Microbial Community Members in Biogeochemical Transformations in Oil Reservoirs.</title>
        <authorList>
            <person name="Hu P."/>
            <person name="Tom L."/>
            <person name="Singh A."/>
            <person name="Thomas B.C."/>
            <person name="Baker B.J."/>
            <person name="Piceno Y.M."/>
            <person name="Andersen G.L."/>
            <person name="Banfield J.F."/>
        </authorList>
    </citation>
    <scope>NUCLEOTIDE SEQUENCE [LARGE SCALE GENOMIC DNA]</scope>
</reference>
<dbReference type="EMBL" id="LGGN01000394">
    <property type="protein sequence ID" value="KUK75067.1"/>
    <property type="molecule type" value="Genomic_DNA"/>
</dbReference>
<keyword evidence="1" id="KW-0812">Transmembrane</keyword>